<dbReference type="SUPFAM" id="SSF52047">
    <property type="entry name" value="RNI-like"/>
    <property type="match status" value="1"/>
</dbReference>
<dbReference type="InterPro" id="IPR032675">
    <property type="entry name" value="LRR_dom_sf"/>
</dbReference>
<reference evidence="1" key="1">
    <citation type="journal article" date="2014" name="Nat. Commun.">
        <title>The emerging biofuel crop Camelina sativa retains a highly undifferentiated hexaploid genome structure.</title>
        <authorList>
            <person name="Kagale S."/>
            <person name="Koh C."/>
            <person name="Nixon J."/>
            <person name="Bollina V."/>
            <person name="Clarke W.E."/>
            <person name="Tuteja R."/>
            <person name="Spillane C."/>
            <person name="Robinson S.J."/>
            <person name="Links M.G."/>
            <person name="Clarke C."/>
            <person name="Higgins E.E."/>
            <person name="Huebert T."/>
            <person name="Sharpe A.G."/>
            <person name="Parkin I.A."/>
        </authorList>
    </citation>
    <scope>NUCLEOTIDE SEQUENCE [LARGE SCALE GENOMIC DNA]</scope>
    <source>
        <strain evidence="1">cv. DH55</strain>
    </source>
</reference>
<reference evidence="2" key="2">
    <citation type="submission" date="2025-08" db="UniProtKB">
        <authorList>
            <consortium name="RefSeq"/>
        </authorList>
    </citation>
    <scope>IDENTIFICATION</scope>
    <source>
        <tissue evidence="2">Leaf</tissue>
    </source>
</reference>
<dbReference type="PANTHER" id="PTHR31293:SF16">
    <property type="entry name" value="RNI-LIKE SUPERFAMILY PROTEIN"/>
    <property type="match status" value="1"/>
</dbReference>
<evidence type="ECO:0000313" key="2">
    <source>
        <dbReference type="RefSeq" id="XP_010513750.1"/>
    </source>
</evidence>
<dbReference type="RefSeq" id="XP_010513750.1">
    <property type="nucleotide sequence ID" value="XM_010515448.1"/>
</dbReference>
<keyword evidence="1" id="KW-1185">Reference proteome</keyword>
<proteinExistence type="predicted"/>
<evidence type="ECO:0000313" key="1">
    <source>
        <dbReference type="Proteomes" id="UP000694864"/>
    </source>
</evidence>
<dbReference type="GeneID" id="104789802"/>
<name>A0ABM0ZCD4_CAMSA</name>
<accession>A0ABM0ZCD4</accession>
<dbReference type="PANTHER" id="PTHR31293">
    <property type="entry name" value="RNI-LIKE SUPERFAMILY PROTEIN"/>
    <property type="match status" value="1"/>
</dbReference>
<sequence>MEIFLRSVPVLEELSIDATVWIVCDETVSSETLRKLTIYSYGFEYLLSLKSISFDTPRLVYFDYSDYVAEDYPKVNLTNVVEALLNLRLTEDQYRQARAARDDQDDVLLRFRNVWKLLSGLRAVQKLYLSCYTLEALSLCCESIPVFNNLKVLRISSYKDQGWQAMPVLLMNCPLLETLVLEV</sequence>
<protein>
    <submittedName>
        <fullName evidence="2">F-box protein At3g58950</fullName>
    </submittedName>
</protein>
<organism evidence="1 2">
    <name type="scientific">Camelina sativa</name>
    <name type="common">False flax</name>
    <name type="synonym">Myagrum sativum</name>
    <dbReference type="NCBI Taxonomy" id="90675"/>
    <lineage>
        <taxon>Eukaryota</taxon>
        <taxon>Viridiplantae</taxon>
        <taxon>Streptophyta</taxon>
        <taxon>Embryophyta</taxon>
        <taxon>Tracheophyta</taxon>
        <taxon>Spermatophyta</taxon>
        <taxon>Magnoliopsida</taxon>
        <taxon>eudicotyledons</taxon>
        <taxon>Gunneridae</taxon>
        <taxon>Pentapetalae</taxon>
        <taxon>rosids</taxon>
        <taxon>malvids</taxon>
        <taxon>Brassicales</taxon>
        <taxon>Brassicaceae</taxon>
        <taxon>Camelineae</taxon>
        <taxon>Camelina</taxon>
    </lineage>
</organism>
<dbReference type="Proteomes" id="UP000694864">
    <property type="component" value="Chromosome 5"/>
</dbReference>
<dbReference type="InterPro" id="IPR055294">
    <property type="entry name" value="FBL60-like"/>
</dbReference>
<gene>
    <name evidence="2" type="primary">LOC104789802</name>
</gene>
<dbReference type="Gene3D" id="3.80.10.10">
    <property type="entry name" value="Ribonuclease Inhibitor"/>
    <property type="match status" value="1"/>
</dbReference>